<dbReference type="InterPro" id="IPR050953">
    <property type="entry name" value="N4_N6_ade-DNA_methylase"/>
</dbReference>
<proteinExistence type="predicted"/>
<dbReference type="PRINTS" id="PR00507">
    <property type="entry name" value="N12N6MTFRASE"/>
</dbReference>
<dbReference type="AlphaFoldDB" id="I3YZW4"/>
<dbReference type="REBASE" id="48956">
    <property type="entry name" value="M.Asu14238ORF3096P"/>
</dbReference>
<organism evidence="7 8">
    <name type="scientific">Aequorivita sublithincola (strain DSM 14238 / LMG 21431 / ACAM 643 / 9-3)</name>
    <dbReference type="NCBI Taxonomy" id="746697"/>
    <lineage>
        <taxon>Bacteria</taxon>
        <taxon>Pseudomonadati</taxon>
        <taxon>Bacteroidota</taxon>
        <taxon>Flavobacteriia</taxon>
        <taxon>Flavobacteriales</taxon>
        <taxon>Flavobacteriaceae</taxon>
        <taxon>Aequorivita</taxon>
    </lineage>
</organism>
<evidence type="ECO:0000256" key="1">
    <source>
        <dbReference type="ARBA" id="ARBA00011900"/>
    </source>
</evidence>
<keyword evidence="4" id="KW-0949">S-adenosyl-L-methionine</keyword>
<dbReference type="PANTHER" id="PTHR33841:SF1">
    <property type="entry name" value="DNA METHYLTRANSFERASE A"/>
    <property type="match status" value="1"/>
</dbReference>
<dbReference type="GO" id="GO:0032259">
    <property type="term" value="P:methylation"/>
    <property type="evidence" value="ECO:0007669"/>
    <property type="project" value="UniProtKB-KW"/>
</dbReference>
<dbReference type="InterPro" id="IPR029063">
    <property type="entry name" value="SAM-dependent_MTases_sf"/>
</dbReference>
<dbReference type="GO" id="GO:0009007">
    <property type="term" value="F:site-specific DNA-methyltransferase (adenine-specific) activity"/>
    <property type="evidence" value="ECO:0007669"/>
    <property type="project" value="UniProtKB-EC"/>
</dbReference>
<dbReference type="PANTHER" id="PTHR33841">
    <property type="entry name" value="DNA METHYLTRANSFERASE YEEA-RELATED"/>
    <property type="match status" value="1"/>
</dbReference>
<keyword evidence="3 7" id="KW-0808">Transferase</keyword>
<dbReference type="Proteomes" id="UP000006049">
    <property type="component" value="Chromosome"/>
</dbReference>
<dbReference type="PROSITE" id="PS00092">
    <property type="entry name" value="N6_MTASE"/>
    <property type="match status" value="1"/>
</dbReference>
<dbReference type="OrthoDB" id="32195at2"/>
<dbReference type="InterPro" id="IPR011639">
    <property type="entry name" value="MethylTrfase_TaqI-like_dom"/>
</dbReference>
<evidence type="ECO:0000256" key="2">
    <source>
        <dbReference type="ARBA" id="ARBA00022603"/>
    </source>
</evidence>
<dbReference type="RefSeq" id="WP_014783781.1">
    <property type="nucleotide sequence ID" value="NC_018013.1"/>
</dbReference>
<evidence type="ECO:0000256" key="5">
    <source>
        <dbReference type="ARBA" id="ARBA00047942"/>
    </source>
</evidence>
<dbReference type="GO" id="GO:0003676">
    <property type="term" value="F:nucleic acid binding"/>
    <property type="evidence" value="ECO:0007669"/>
    <property type="project" value="InterPro"/>
</dbReference>
<evidence type="ECO:0000313" key="8">
    <source>
        <dbReference type="Proteomes" id="UP000006049"/>
    </source>
</evidence>
<dbReference type="STRING" id="746697.Aeqsu_3096"/>
<dbReference type="HOGENOM" id="CLU_030414_0_0_10"/>
<dbReference type="Gene3D" id="3.40.50.150">
    <property type="entry name" value="Vaccinia Virus protein VP39"/>
    <property type="match status" value="1"/>
</dbReference>
<dbReference type="EC" id="2.1.1.72" evidence="1"/>
<feature type="domain" description="Type II methyltransferase M.TaqI-like" evidence="6">
    <location>
        <begin position="148"/>
        <end position="298"/>
    </location>
</feature>
<protein>
    <recommendedName>
        <fullName evidence="1">site-specific DNA-methyltransferase (adenine-specific)</fullName>
        <ecNumber evidence="1">2.1.1.72</ecNumber>
    </recommendedName>
</protein>
<name>I3YZW4_AEQSU</name>
<dbReference type="SUPFAM" id="SSF53335">
    <property type="entry name" value="S-adenosyl-L-methionine-dependent methyltransferases"/>
    <property type="match status" value="1"/>
</dbReference>
<evidence type="ECO:0000313" key="7">
    <source>
        <dbReference type="EMBL" id="AFL82532.1"/>
    </source>
</evidence>
<dbReference type="Pfam" id="PF07669">
    <property type="entry name" value="Eco57I"/>
    <property type="match status" value="1"/>
</dbReference>
<sequence length="610" mass="71339">MNKAIFKYLETHYTDPNNIDRLVVSNFIYSNNLEDTKNEFIKEYLIRVDSSDFKELEKFMVVHKISDFENLIQIFEFVISPLDKIVTGAIYTPEHIRNYIVNNLFQNLDDLYNINVCDPACGCASFLLTAADWLHKKTNKPFKLIFEENLFGLDIQKYSTLRSKLVLILFSLSKGEDNVNINFNLFTGNALNFDWAEHIIDFNGFKAVIGNPPYVCSRNIDEDSKLLLKNWSVCSTGHPDLYIPFFEIGLSILHNKGRLGYITMNTFFKSVNGRALREYFKNRKQQITILDFGSEQVFSSKSTYTCLCFISNAKQDYIEFLKLNPQKLQTDQTITLNRILYSKLDSFNGWNLQNTDVINKIESIGTPLGEKFRTRNGIATLKNNIYIFSPISEDEDYYYLNNDTVYAIEKGICTDIINPNKLKKAGITEKIKQKIILPYKRTMTNVEIIDEKSFRINFPMAYKYLKSKKTILATRDKGNGNYEKWYAFGRNQSLEKMKNKLFFPHITSNIPNYLINNDENLLFYNGLALVAQNQKDLEFMKKIMSSRIFWFYVTQTSKPYGSGYYSLSRTYIKNFGFYDFNEDEIDLIIKEDNQEWLNQFIESKYEIELS</sequence>
<evidence type="ECO:0000256" key="4">
    <source>
        <dbReference type="ARBA" id="ARBA00022691"/>
    </source>
</evidence>
<keyword evidence="2 7" id="KW-0489">Methyltransferase</keyword>
<gene>
    <name evidence="7" type="ordered locus">Aeqsu_3096</name>
</gene>
<evidence type="ECO:0000259" key="6">
    <source>
        <dbReference type="Pfam" id="PF07669"/>
    </source>
</evidence>
<dbReference type="KEGG" id="asl:Aeqsu_3096"/>
<comment type="catalytic activity">
    <reaction evidence="5">
        <text>a 2'-deoxyadenosine in DNA + S-adenosyl-L-methionine = an N(6)-methyl-2'-deoxyadenosine in DNA + S-adenosyl-L-homocysteine + H(+)</text>
        <dbReference type="Rhea" id="RHEA:15197"/>
        <dbReference type="Rhea" id="RHEA-COMP:12418"/>
        <dbReference type="Rhea" id="RHEA-COMP:12419"/>
        <dbReference type="ChEBI" id="CHEBI:15378"/>
        <dbReference type="ChEBI" id="CHEBI:57856"/>
        <dbReference type="ChEBI" id="CHEBI:59789"/>
        <dbReference type="ChEBI" id="CHEBI:90615"/>
        <dbReference type="ChEBI" id="CHEBI:90616"/>
        <dbReference type="EC" id="2.1.1.72"/>
    </reaction>
</comment>
<dbReference type="GO" id="GO:0006304">
    <property type="term" value="P:DNA modification"/>
    <property type="evidence" value="ECO:0007669"/>
    <property type="project" value="InterPro"/>
</dbReference>
<dbReference type="PATRIC" id="fig|746697.3.peg.3153"/>
<dbReference type="eggNOG" id="COG0286">
    <property type="taxonomic scope" value="Bacteria"/>
</dbReference>
<dbReference type="InterPro" id="IPR002052">
    <property type="entry name" value="DNA_methylase_N6_adenine_CS"/>
</dbReference>
<dbReference type="EMBL" id="CP003280">
    <property type="protein sequence ID" value="AFL82532.1"/>
    <property type="molecule type" value="Genomic_DNA"/>
</dbReference>
<accession>I3YZW4</accession>
<evidence type="ECO:0000256" key="3">
    <source>
        <dbReference type="ARBA" id="ARBA00022679"/>
    </source>
</evidence>
<reference evidence="7 8" key="1">
    <citation type="submission" date="2012-06" db="EMBL/GenBank/DDBJ databases">
        <title>The complete genome of Aequorivita sublithincola DSM 14238.</title>
        <authorList>
            <consortium name="US DOE Joint Genome Institute (JGI-PGF)"/>
            <person name="Lucas S."/>
            <person name="Copeland A."/>
            <person name="Lapidus A."/>
            <person name="Goodwin L."/>
            <person name="Pitluck S."/>
            <person name="Peters L."/>
            <person name="Munk A.C.C."/>
            <person name="Kyrpides N."/>
            <person name="Mavromatis K."/>
            <person name="Pagani I."/>
            <person name="Ivanova N."/>
            <person name="Ovchinnikova G."/>
            <person name="Zeytun A."/>
            <person name="Detter J.C."/>
            <person name="Han C."/>
            <person name="Land M."/>
            <person name="Hauser L."/>
            <person name="Markowitz V."/>
            <person name="Cheng J.-F."/>
            <person name="Hugenholtz P."/>
            <person name="Woyke T."/>
            <person name="Wu D."/>
            <person name="Tindall B."/>
            <person name="Faehnrich R."/>
            <person name="Brambilla E."/>
            <person name="Klenk H.-P."/>
            <person name="Eisen J.A."/>
        </authorList>
    </citation>
    <scope>NUCLEOTIDE SEQUENCE [LARGE SCALE GENOMIC DNA]</scope>
    <source>
        <strain evidence="8">DSM 14238 / LMG 21431 / ACAM 643 / 9-3</strain>
    </source>
</reference>
<keyword evidence="8" id="KW-1185">Reference proteome</keyword>